<dbReference type="SUPFAM" id="SSF54928">
    <property type="entry name" value="RNA-binding domain, RBD"/>
    <property type="match status" value="1"/>
</dbReference>
<sequence>MRTKKMRGQAFIVFKERERAQNAMRSLNGKPFLGKSIRISFAKTKSFASYRNEGVEPLFAVSGASK</sequence>
<name>A0A5J4R2G8_9EUKA</name>
<dbReference type="AlphaFoldDB" id="A0A5J4R2G8"/>
<dbReference type="EMBL" id="SNRW01043719">
    <property type="protein sequence ID" value="KAA6326883.1"/>
    <property type="molecule type" value="Genomic_DNA"/>
</dbReference>
<dbReference type="GO" id="GO:0003723">
    <property type="term" value="F:RNA binding"/>
    <property type="evidence" value="ECO:0007669"/>
    <property type="project" value="UniProtKB-UniRule"/>
</dbReference>
<keyword evidence="1" id="KW-0694">RNA-binding</keyword>
<dbReference type="Pfam" id="PF00076">
    <property type="entry name" value="RRM_1"/>
    <property type="match status" value="1"/>
</dbReference>
<protein>
    <recommendedName>
        <fullName evidence="2">RRM domain-containing protein</fullName>
    </recommendedName>
</protein>
<proteinExistence type="predicted"/>
<evidence type="ECO:0000259" key="2">
    <source>
        <dbReference type="PROSITE" id="PS50102"/>
    </source>
</evidence>
<comment type="caution">
    <text evidence="3">The sequence shown here is derived from an EMBL/GenBank/DDBJ whole genome shotgun (WGS) entry which is preliminary data.</text>
</comment>
<reference evidence="3 4" key="1">
    <citation type="submission" date="2019-03" db="EMBL/GenBank/DDBJ databases">
        <title>Single cell metagenomics reveals metabolic interactions within the superorganism composed of flagellate Streblomastix strix and complex community of Bacteroidetes bacteria on its surface.</title>
        <authorList>
            <person name="Treitli S.C."/>
            <person name="Kolisko M."/>
            <person name="Husnik F."/>
            <person name="Keeling P."/>
            <person name="Hampl V."/>
        </authorList>
    </citation>
    <scope>NUCLEOTIDE SEQUENCE [LARGE SCALE GENOMIC DNA]</scope>
    <source>
        <strain evidence="3">ST1C</strain>
    </source>
</reference>
<evidence type="ECO:0000313" key="3">
    <source>
        <dbReference type="EMBL" id="KAA6326883.1"/>
    </source>
</evidence>
<evidence type="ECO:0000313" key="4">
    <source>
        <dbReference type="Proteomes" id="UP000324800"/>
    </source>
</evidence>
<evidence type="ECO:0000256" key="1">
    <source>
        <dbReference type="PROSITE-ProRule" id="PRU00176"/>
    </source>
</evidence>
<gene>
    <name evidence="3" type="ORF">EZS28_053889</name>
</gene>
<accession>A0A5J4R2G8</accession>
<dbReference type="InterPro" id="IPR012677">
    <property type="entry name" value="Nucleotide-bd_a/b_plait_sf"/>
</dbReference>
<dbReference type="InterPro" id="IPR000504">
    <property type="entry name" value="RRM_dom"/>
</dbReference>
<feature type="domain" description="RRM" evidence="2">
    <location>
        <begin position="1"/>
        <end position="44"/>
    </location>
</feature>
<dbReference type="Proteomes" id="UP000324800">
    <property type="component" value="Unassembled WGS sequence"/>
</dbReference>
<dbReference type="OrthoDB" id="277802at2759"/>
<organism evidence="3 4">
    <name type="scientific">Streblomastix strix</name>
    <dbReference type="NCBI Taxonomy" id="222440"/>
    <lineage>
        <taxon>Eukaryota</taxon>
        <taxon>Metamonada</taxon>
        <taxon>Preaxostyla</taxon>
        <taxon>Oxymonadida</taxon>
        <taxon>Streblomastigidae</taxon>
        <taxon>Streblomastix</taxon>
    </lineage>
</organism>
<dbReference type="Gene3D" id="3.30.70.330">
    <property type="match status" value="1"/>
</dbReference>
<dbReference type="InterPro" id="IPR035979">
    <property type="entry name" value="RBD_domain_sf"/>
</dbReference>
<dbReference type="PROSITE" id="PS50102">
    <property type="entry name" value="RRM"/>
    <property type="match status" value="1"/>
</dbReference>